<dbReference type="EMBL" id="JRRC01452134">
    <property type="protein sequence ID" value="KHG06448.1"/>
    <property type="molecule type" value="Genomic_DNA"/>
</dbReference>
<reference evidence="1" key="1">
    <citation type="submission" date="2014-09" db="EMBL/GenBank/DDBJ databases">
        <title>G. arboreum L. cv. AKA8401 A2 genome assembly version 1.0.</title>
        <authorList>
            <person name="Mudge J."/>
            <person name="Ramaraj T."/>
            <person name="Lindquist I.E."/>
            <person name="Bharti A.K."/>
            <person name="Sundararajan A."/>
            <person name="Cameron C.T."/>
            <person name="Woodward J.E."/>
            <person name="May G.D."/>
            <person name="Brubaker C."/>
            <person name="Broadhvest J."/>
            <person name="Wilkins T.A."/>
        </authorList>
    </citation>
    <scope>NUCLEOTIDE SEQUENCE</scope>
</reference>
<accession>A0A0B0MWG0</accession>
<dbReference type="Proteomes" id="UP000032142">
    <property type="component" value="Unassembled WGS sequence"/>
</dbReference>
<reference evidence="3" key="2">
    <citation type="submission" date="2014-09" db="EMBL/GenBank/DDBJ databases">
        <authorList>
            <person name="Mudge J."/>
            <person name="Ramaraj T."/>
            <person name="Lindquist I.E."/>
            <person name="Bharti A.K."/>
            <person name="Sundararajan A."/>
            <person name="Cameron C.T."/>
            <person name="Woodward J.E."/>
            <person name="May G.D."/>
            <person name="Brubaker C."/>
            <person name="Broadhvest J."/>
            <person name="Wilkins T.A."/>
        </authorList>
    </citation>
    <scope>NUCLEOTIDE SEQUENCE</scope>
    <source>
        <strain evidence="3">cv. AKA8401</strain>
    </source>
</reference>
<sequence>MHVIIHYLNLILNTLYHIKFI</sequence>
<protein>
    <submittedName>
        <fullName evidence="1">Uncharacterized protein</fullName>
    </submittedName>
</protein>
<gene>
    <name evidence="2" type="ORF">F383_18258</name>
    <name evidence="1" type="ORF">F383_32484</name>
</gene>
<dbReference type="AlphaFoldDB" id="A0A0B0MWG0"/>
<organism evidence="1 3">
    <name type="scientific">Gossypium arboreum</name>
    <name type="common">Tree cotton</name>
    <name type="synonym">Gossypium nanking</name>
    <dbReference type="NCBI Taxonomy" id="29729"/>
    <lineage>
        <taxon>Eukaryota</taxon>
        <taxon>Viridiplantae</taxon>
        <taxon>Streptophyta</taxon>
        <taxon>Embryophyta</taxon>
        <taxon>Tracheophyta</taxon>
        <taxon>Spermatophyta</taxon>
        <taxon>Magnoliopsida</taxon>
        <taxon>eudicotyledons</taxon>
        <taxon>Gunneridae</taxon>
        <taxon>Pentapetalae</taxon>
        <taxon>rosids</taxon>
        <taxon>malvids</taxon>
        <taxon>Malvales</taxon>
        <taxon>Malvaceae</taxon>
        <taxon>Malvoideae</taxon>
        <taxon>Gossypium</taxon>
    </lineage>
</organism>
<name>A0A0B0MWG0_GOSAR</name>
<evidence type="ECO:0000313" key="2">
    <source>
        <dbReference type="EMBL" id="KHG11854.1"/>
    </source>
</evidence>
<keyword evidence="3" id="KW-1185">Reference proteome</keyword>
<evidence type="ECO:0000313" key="1">
    <source>
        <dbReference type="EMBL" id="KHG06448.1"/>
    </source>
</evidence>
<evidence type="ECO:0000313" key="3">
    <source>
        <dbReference type="Proteomes" id="UP000032142"/>
    </source>
</evidence>
<dbReference type="EMBL" id="KN396570">
    <property type="protein sequence ID" value="KHG11854.1"/>
    <property type="molecule type" value="Genomic_DNA"/>
</dbReference>
<proteinExistence type="predicted"/>